<proteinExistence type="inferred from homology"/>
<protein>
    <submittedName>
        <fullName evidence="4">RIKEN cDNA 2210017I01 gene</fullName>
    </submittedName>
</protein>
<dbReference type="InterPro" id="IPR028205">
    <property type="entry name" value="LCE"/>
</dbReference>
<evidence type="ECO:0000256" key="2">
    <source>
        <dbReference type="ARBA" id="ARBA00023249"/>
    </source>
</evidence>
<comment type="similarity">
    <text evidence="1">Belongs to the LCE family.</text>
</comment>
<dbReference type="Proteomes" id="UP000694547">
    <property type="component" value="Chromosome 6"/>
</dbReference>
<keyword evidence="5" id="KW-1185">Reference proteome</keyword>
<organism evidence="4 5">
    <name type="scientific">Peromyscus maniculatus bairdii</name>
    <name type="common">Prairie deer mouse</name>
    <dbReference type="NCBI Taxonomy" id="230844"/>
    <lineage>
        <taxon>Eukaryota</taxon>
        <taxon>Metazoa</taxon>
        <taxon>Chordata</taxon>
        <taxon>Craniata</taxon>
        <taxon>Vertebrata</taxon>
        <taxon>Euteleostomi</taxon>
        <taxon>Mammalia</taxon>
        <taxon>Eutheria</taxon>
        <taxon>Euarchontoglires</taxon>
        <taxon>Glires</taxon>
        <taxon>Rodentia</taxon>
        <taxon>Myomorpha</taxon>
        <taxon>Muroidea</taxon>
        <taxon>Cricetidae</taxon>
        <taxon>Neotominae</taxon>
        <taxon>Peromyscus</taxon>
    </lineage>
</organism>
<reference evidence="4" key="2">
    <citation type="submission" date="2025-08" db="UniProtKB">
        <authorList>
            <consortium name="Ensembl"/>
        </authorList>
    </citation>
    <scope>IDENTIFICATION</scope>
</reference>
<evidence type="ECO:0000313" key="5">
    <source>
        <dbReference type="Proteomes" id="UP000694547"/>
    </source>
</evidence>
<reference evidence="4" key="3">
    <citation type="submission" date="2025-09" db="UniProtKB">
        <authorList>
            <consortium name="Ensembl"/>
        </authorList>
    </citation>
    <scope>IDENTIFICATION</scope>
</reference>
<feature type="compositionally biased region" description="Low complexity" evidence="3">
    <location>
        <begin position="81"/>
        <end position="95"/>
    </location>
</feature>
<reference evidence="4 5" key="1">
    <citation type="submission" date="2018-10" db="EMBL/GenBank/DDBJ databases">
        <title>Improved assembly of the deer mouse Peromyscus maniculatus genome.</title>
        <authorList>
            <person name="Lassance J.-M."/>
            <person name="Hoekstra H.E."/>
        </authorList>
    </citation>
    <scope>NUCLEOTIDE SEQUENCE [LARGE SCALE GENOMIC DNA]</scope>
</reference>
<feature type="region of interest" description="Disordered" evidence="3">
    <location>
        <begin position="71"/>
        <end position="95"/>
    </location>
</feature>
<dbReference type="AlphaFoldDB" id="A0A8C8UA80"/>
<sequence length="95" mass="9995">MSSQQKKQKCQFSAKCPPKCPLQGPQAPASCLPPSAPPAPACCVSTCCISGFGGRCSLVSHRFPRFYLRQPQRPDCPETESSGCSSCGHSSGNCS</sequence>
<dbReference type="Ensembl" id="ENSPEMT00000040255.1">
    <property type="protein sequence ID" value="ENSPEMP00000028941.1"/>
    <property type="gene ID" value="ENSPEMG00000024783.1"/>
</dbReference>
<evidence type="ECO:0000256" key="1">
    <source>
        <dbReference type="ARBA" id="ARBA00006189"/>
    </source>
</evidence>
<dbReference type="GO" id="GO:0031424">
    <property type="term" value="P:keratinization"/>
    <property type="evidence" value="ECO:0007669"/>
    <property type="project" value="UniProtKB-KW"/>
</dbReference>
<evidence type="ECO:0000256" key="3">
    <source>
        <dbReference type="SAM" id="MobiDB-lite"/>
    </source>
</evidence>
<accession>A0A8C8UA80</accession>
<evidence type="ECO:0000313" key="4">
    <source>
        <dbReference type="Ensembl" id="ENSPEMP00000028941.1"/>
    </source>
</evidence>
<keyword evidence="2" id="KW-0417">Keratinization</keyword>
<dbReference type="Pfam" id="PF14672">
    <property type="entry name" value="LCE"/>
    <property type="match status" value="1"/>
</dbReference>
<name>A0A8C8UA80_PERMB</name>
<dbReference type="GeneTree" id="ENSGT00780000122937"/>